<feature type="domain" description="Zn(2)-C6 fungal-type" evidence="8">
    <location>
        <begin position="12"/>
        <end position="47"/>
    </location>
</feature>
<dbReference type="PANTHER" id="PTHR47171:SF3">
    <property type="entry name" value="FARA-RELATED"/>
    <property type="match status" value="1"/>
</dbReference>
<keyword evidence="3" id="KW-0805">Transcription regulation</keyword>
<dbReference type="InterPro" id="IPR001138">
    <property type="entry name" value="Zn2Cys6_DnaBD"/>
</dbReference>
<keyword evidence="5" id="KW-0804">Transcription</keyword>
<dbReference type="Gene3D" id="4.10.240.10">
    <property type="entry name" value="Zn(2)-C6 fungal-type DNA-binding domain"/>
    <property type="match status" value="1"/>
</dbReference>
<protein>
    <submittedName>
        <fullName evidence="9">Fungal specific transcription factor</fullName>
    </submittedName>
</protein>
<dbReference type="Pfam" id="PF04082">
    <property type="entry name" value="Fungal_trans"/>
    <property type="match status" value="1"/>
</dbReference>
<evidence type="ECO:0000256" key="7">
    <source>
        <dbReference type="SAM" id="MobiDB-lite"/>
    </source>
</evidence>
<accession>J4KLF2</accession>
<dbReference type="HOGENOM" id="CLU_007427_3_1_1"/>
<dbReference type="OrthoDB" id="39175at2759"/>
<evidence type="ECO:0000256" key="6">
    <source>
        <dbReference type="ARBA" id="ARBA00023242"/>
    </source>
</evidence>
<dbReference type="CDD" id="cd12148">
    <property type="entry name" value="fungal_TF_MHR"/>
    <property type="match status" value="1"/>
</dbReference>
<dbReference type="InterPro" id="IPR036864">
    <property type="entry name" value="Zn2-C6_fun-type_DNA-bd_sf"/>
</dbReference>
<dbReference type="GO" id="GO:0006351">
    <property type="term" value="P:DNA-templated transcription"/>
    <property type="evidence" value="ECO:0007669"/>
    <property type="project" value="InterPro"/>
</dbReference>
<keyword evidence="10" id="KW-1185">Reference proteome</keyword>
<evidence type="ECO:0000256" key="1">
    <source>
        <dbReference type="ARBA" id="ARBA00022723"/>
    </source>
</evidence>
<dbReference type="PANTHER" id="PTHR47171">
    <property type="entry name" value="FARA-RELATED"/>
    <property type="match status" value="1"/>
</dbReference>
<evidence type="ECO:0000256" key="4">
    <source>
        <dbReference type="ARBA" id="ARBA00023125"/>
    </source>
</evidence>
<dbReference type="InterPro" id="IPR007219">
    <property type="entry name" value="XnlR_reg_dom"/>
</dbReference>
<evidence type="ECO:0000256" key="2">
    <source>
        <dbReference type="ARBA" id="ARBA00022833"/>
    </source>
</evidence>
<dbReference type="AlphaFoldDB" id="J4KLF2"/>
<feature type="compositionally biased region" description="Basic residues" evidence="7">
    <location>
        <begin position="66"/>
        <end position="85"/>
    </location>
</feature>
<dbReference type="CDD" id="cd00067">
    <property type="entry name" value="GAL4"/>
    <property type="match status" value="1"/>
</dbReference>
<feature type="region of interest" description="Disordered" evidence="7">
    <location>
        <begin position="58"/>
        <end position="92"/>
    </location>
</feature>
<organism evidence="9 10">
    <name type="scientific">Beauveria bassiana (strain ARSEF 2860)</name>
    <name type="common">White muscardine disease fungus</name>
    <name type="synonym">Tritirachium shiotae</name>
    <dbReference type="NCBI Taxonomy" id="655819"/>
    <lineage>
        <taxon>Eukaryota</taxon>
        <taxon>Fungi</taxon>
        <taxon>Dikarya</taxon>
        <taxon>Ascomycota</taxon>
        <taxon>Pezizomycotina</taxon>
        <taxon>Sordariomycetes</taxon>
        <taxon>Hypocreomycetidae</taxon>
        <taxon>Hypocreales</taxon>
        <taxon>Cordycipitaceae</taxon>
        <taxon>Beauveria</taxon>
    </lineage>
</organism>
<dbReference type="SUPFAM" id="SSF57701">
    <property type="entry name" value="Zn2/Cys6 DNA-binding domain"/>
    <property type="match status" value="1"/>
</dbReference>
<evidence type="ECO:0000256" key="3">
    <source>
        <dbReference type="ARBA" id="ARBA00023015"/>
    </source>
</evidence>
<dbReference type="PROSITE" id="PS00463">
    <property type="entry name" value="ZN2_CY6_FUNGAL_1"/>
    <property type="match status" value="1"/>
</dbReference>
<dbReference type="InParanoid" id="J4KLF2"/>
<dbReference type="GO" id="GO:0003677">
    <property type="term" value="F:DNA binding"/>
    <property type="evidence" value="ECO:0007669"/>
    <property type="project" value="UniProtKB-KW"/>
</dbReference>
<dbReference type="GeneID" id="19892035"/>
<keyword evidence="1" id="KW-0479">Metal-binding</keyword>
<dbReference type="RefSeq" id="XP_008602342.1">
    <property type="nucleotide sequence ID" value="XM_008604120.1"/>
</dbReference>
<dbReference type="SMART" id="SM00906">
    <property type="entry name" value="Fungal_trans"/>
    <property type="match status" value="1"/>
</dbReference>
<name>J4KLF2_BEAB2</name>
<evidence type="ECO:0000259" key="8">
    <source>
        <dbReference type="PROSITE" id="PS50048"/>
    </source>
</evidence>
<dbReference type="Pfam" id="PF00172">
    <property type="entry name" value="Zn_clus"/>
    <property type="match status" value="1"/>
</dbReference>
<evidence type="ECO:0000313" key="10">
    <source>
        <dbReference type="Proteomes" id="UP000002762"/>
    </source>
</evidence>
<dbReference type="PROSITE" id="PS50048">
    <property type="entry name" value="ZN2_CY6_FUNGAL_2"/>
    <property type="match status" value="1"/>
</dbReference>
<reference evidence="9 10" key="1">
    <citation type="journal article" date="2012" name="Sci. Rep.">
        <title>Genomic perspectives on the evolution of fungal entomopathogenicity in Beauveria bassiana.</title>
        <authorList>
            <person name="Xiao G."/>
            <person name="Ying S.H."/>
            <person name="Zheng P."/>
            <person name="Wang Z.L."/>
            <person name="Zhang S."/>
            <person name="Xie X.Q."/>
            <person name="Shang Y."/>
            <person name="St Leger R.J."/>
            <person name="Zhao G.P."/>
            <person name="Wang C."/>
            <person name="Feng M.G."/>
        </authorList>
    </citation>
    <scope>NUCLEOTIDE SEQUENCE [LARGE SCALE GENOMIC DNA]</scope>
    <source>
        <strain evidence="9 10">ARSEF 2860</strain>
    </source>
</reference>
<keyword evidence="6" id="KW-0539">Nucleus</keyword>
<evidence type="ECO:0000256" key="5">
    <source>
        <dbReference type="ARBA" id="ARBA00023163"/>
    </source>
</evidence>
<dbReference type="EMBL" id="JH725192">
    <property type="protein sequence ID" value="EJP62099.1"/>
    <property type="molecule type" value="Genomic_DNA"/>
</dbReference>
<dbReference type="GO" id="GO:0000981">
    <property type="term" value="F:DNA-binding transcription factor activity, RNA polymerase II-specific"/>
    <property type="evidence" value="ECO:0007669"/>
    <property type="project" value="InterPro"/>
</dbReference>
<keyword evidence="4" id="KW-0238">DNA-binding</keyword>
<dbReference type="InterPro" id="IPR052073">
    <property type="entry name" value="Amide_Lactam_Regulators"/>
</dbReference>
<feature type="region of interest" description="Disordered" evidence="7">
    <location>
        <begin position="132"/>
        <end position="152"/>
    </location>
</feature>
<dbReference type="Proteomes" id="UP000002762">
    <property type="component" value="Unassembled WGS sequence"/>
</dbReference>
<evidence type="ECO:0000313" key="9">
    <source>
        <dbReference type="EMBL" id="EJP62099.1"/>
    </source>
</evidence>
<keyword evidence="2" id="KW-0862">Zinc</keyword>
<proteinExistence type="predicted"/>
<sequence>MSAAMKNRARLVCVQCHARKIKCDLEENGDIDNTCAYCRRHSITCMFVLLSHPLQRTGAPPFTPAKRPRQGVRKRGVPSLRRPRKASLTGSASTDLRADLPYTLSETSPNILPDSGNNAAYIAEHSVLQDSDYDCQTDTPTPGLPASPGGSGITPRVKLSALRATDAHRLPKPALRQALFDSFFTNLNYCFPIVSRSDVESPGSSVLLQQAVCLAGSLMRHPSLPDSFPRAQAIYEKIKILICVNFEPNMLTVLKALTFLTLWSPNPPHMVSLDGPWHATGTAVRLAIQMGMHKDSTYANKPDRKCRRRLWWLIFASDCVLALIYGRLPALKRDDFDVSPLSEEDFDVVDIQSRQFIADISLALIMGGLAPKISRNITPAQEQMPIAELLSGWMMELHPDLSLYDDNGDRRAHYFPVAELHIQYFGAVILSQAMPSKCSKQWACSTACLIAASCIAELYEEILYREEVCLLITMHSFWCLTAAIPLIYYKPENEEMEVQRKESLGALCSVIEQLNHRFGIAKTVARKIKILQRERETILEQRITAPGGRDFGEGSVDHQTTSSYQLTALFPQLQAWTARRESGHQNAILDTIAQTRVDNEAHGVEPTVQWISEAPLSAFDALGAPGFMDDFLGTGYLHDGMDFELRDMVSVGSIYM</sequence>
<dbReference type="GO" id="GO:0008270">
    <property type="term" value="F:zinc ion binding"/>
    <property type="evidence" value="ECO:0007669"/>
    <property type="project" value="InterPro"/>
</dbReference>
<gene>
    <name evidence="9" type="ORF">BBA_09023</name>
</gene>
<dbReference type="SMART" id="SM00066">
    <property type="entry name" value="GAL4"/>
    <property type="match status" value="1"/>
</dbReference>